<evidence type="ECO:0000256" key="2">
    <source>
        <dbReference type="ARBA" id="ARBA00022801"/>
    </source>
</evidence>
<name>A0A4Y9SRL7_9BURK</name>
<dbReference type="PANTHER" id="PTHR31339">
    <property type="entry name" value="PECTIN LYASE-RELATED"/>
    <property type="match status" value="1"/>
</dbReference>
<evidence type="ECO:0000313" key="7">
    <source>
        <dbReference type="Proteomes" id="UP000297729"/>
    </source>
</evidence>
<keyword evidence="3 4" id="KW-0326">Glycosidase</keyword>
<dbReference type="OrthoDB" id="9795222at2"/>
<dbReference type="PANTHER" id="PTHR31339:SF9">
    <property type="entry name" value="PLASMIN AND FIBRONECTIN-BINDING PROTEIN A"/>
    <property type="match status" value="1"/>
</dbReference>
<dbReference type="InterPro" id="IPR000743">
    <property type="entry name" value="Glyco_hydro_28"/>
</dbReference>
<dbReference type="PROSITE" id="PS51318">
    <property type="entry name" value="TAT"/>
    <property type="match status" value="1"/>
</dbReference>
<dbReference type="InterPro" id="IPR051801">
    <property type="entry name" value="GH28_Enzymes"/>
</dbReference>
<keyword evidence="7" id="KW-1185">Reference proteome</keyword>
<organism evidence="6 7">
    <name type="scientific">Duganella callida</name>
    <dbReference type="NCBI Taxonomy" id="2561932"/>
    <lineage>
        <taxon>Bacteria</taxon>
        <taxon>Pseudomonadati</taxon>
        <taxon>Pseudomonadota</taxon>
        <taxon>Betaproteobacteria</taxon>
        <taxon>Burkholderiales</taxon>
        <taxon>Oxalobacteraceae</taxon>
        <taxon>Telluria group</taxon>
        <taxon>Duganella</taxon>
    </lineage>
</organism>
<dbReference type="RefSeq" id="WP_135200677.1">
    <property type="nucleotide sequence ID" value="NZ_SPVG01000060.1"/>
</dbReference>
<proteinExistence type="inferred from homology"/>
<accession>A0A4Y9SRL7</accession>
<evidence type="ECO:0000256" key="3">
    <source>
        <dbReference type="ARBA" id="ARBA00023295"/>
    </source>
</evidence>
<evidence type="ECO:0000256" key="1">
    <source>
        <dbReference type="ARBA" id="ARBA00008834"/>
    </source>
</evidence>
<reference evidence="6 7" key="1">
    <citation type="submission" date="2019-03" db="EMBL/GenBank/DDBJ databases">
        <title>Draft Genome Sequence of Duganella callidus sp. nov., a Novel Duganella Species Isolated from Cultivated Soil.</title>
        <authorList>
            <person name="Raths R."/>
            <person name="Peta V."/>
            <person name="Bucking H."/>
        </authorList>
    </citation>
    <scope>NUCLEOTIDE SEQUENCE [LARGE SCALE GENOMIC DNA]</scope>
    <source>
        <strain evidence="6 7">DN04</strain>
    </source>
</reference>
<feature type="signal peptide" evidence="5">
    <location>
        <begin position="1"/>
        <end position="31"/>
    </location>
</feature>
<dbReference type="EMBL" id="SPVG01000060">
    <property type="protein sequence ID" value="TFW27979.1"/>
    <property type="molecule type" value="Genomic_DNA"/>
</dbReference>
<dbReference type="SUPFAM" id="SSF51126">
    <property type="entry name" value="Pectin lyase-like"/>
    <property type="match status" value="1"/>
</dbReference>
<protein>
    <submittedName>
        <fullName evidence="6">Glycoside hydrolase family 28 protein</fullName>
    </submittedName>
</protein>
<evidence type="ECO:0000313" key="6">
    <source>
        <dbReference type="EMBL" id="TFW27979.1"/>
    </source>
</evidence>
<dbReference type="InterPro" id="IPR011050">
    <property type="entry name" value="Pectin_lyase_fold/virulence"/>
</dbReference>
<evidence type="ECO:0000256" key="5">
    <source>
        <dbReference type="SAM" id="SignalP"/>
    </source>
</evidence>
<dbReference type="InterPro" id="IPR006311">
    <property type="entry name" value="TAT_signal"/>
</dbReference>
<comment type="caution">
    <text evidence="6">The sequence shown here is derived from an EMBL/GenBank/DDBJ whole genome shotgun (WGS) entry which is preliminary data.</text>
</comment>
<keyword evidence="5" id="KW-0732">Signal</keyword>
<dbReference type="InterPro" id="IPR006626">
    <property type="entry name" value="PbH1"/>
</dbReference>
<dbReference type="GO" id="GO:0005975">
    <property type="term" value="P:carbohydrate metabolic process"/>
    <property type="evidence" value="ECO:0007669"/>
    <property type="project" value="InterPro"/>
</dbReference>
<gene>
    <name evidence="6" type="ORF">E4L98_06105</name>
</gene>
<evidence type="ECO:0000256" key="4">
    <source>
        <dbReference type="RuleBase" id="RU361169"/>
    </source>
</evidence>
<comment type="similarity">
    <text evidence="1 4">Belongs to the glycosyl hydrolase 28 family.</text>
</comment>
<dbReference type="SMART" id="SM00710">
    <property type="entry name" value="PbH1"/>
    <property type="match status" value="4"/>
</dbReference>
<feature type="chain" id="PRO_5021483564" evidence="5">
    <location>
        <begin position="32"/>
        <end position="471"/>
    </location>
</feature>
<dbReference type="AlphaFoldDB" id="A0A4Y9SRL7"/>
<dbReference type="InterPro" id="IPR012334">
    <property type="entry name" value="Pectin_lyas_fold"/>
</dbReference>
<dbReference type="Pfam" id="PF00295">
    <property type="entry name" value="Glyco_hydro_28"/>
    <property type="match status" value="1"/>
</dbReference>
<dbReference type="Gene3D" id="2.160.20.10">
    <property type="entry name" value="Single-stranded right-handed beta-helix, Pectin lyase-like"/>
    <property type="match status" value="1"/>
</dbReference>
<dbReference type="GO" id="GO:0004650">
    <property type="term" value="F:polygalacturonase activity"/>
    <property type="evidence" value="ECO:0007669"/>
    <property type="project" value="InterPro"/>
</dbReference>
<sequence>MLTRRTLLRATLVAPSLLGLGCAARAPAASAAFETVRAQAPFDMPAIRIPDFSGAPRFAITDYGAVEGDKARTTAAIARAIDVAHAAGRGRVVVPAGTWLTGAIHFRSNVNLHLETGATLLFSEDPQDYLPAVPSSWEGIECYNYSPLVYAHDCDNIALTGKGTLRARLEVWRVWYQRPKAHMDALVALYKQAVDNVPVSARDMTAGEAHLRPQFIQFNRCRNVLIEDIAIRDSPFWTVHLLLSRDIIVRRVDIRAHGHNNDGVDPEMSQNVVIEDCIFDQGDDAISVKSGREFDGWRLNVPTKNIVIRNCRIHNGHQLLAVGSELSAGIENVLVENCHFQRADTGPLAKGDTVVEINHILYVKTNERRGGYVRNIHVNNVTADRIAGGALCVETDVLYQWRDLVPTYERRLTPIEGLHMRDVRLGASGFLCHIKGDAGMPVRDVSLRNVSSASMRQQPVITRNVEGYSAG</sequence>
<keyword evidence="2 4" id="KW-0378">Hydrolase</keyword>
<dbReference type="Proteomes" id="UP000297729">
    <property type="component" value="Unassembled WGS sequence"/>
</dbReference>
<dbReference type="PROSITE" id="PS51257">
    <property type="entry name" value="PROKAR_LIPOPROTEIN"/>
    <property type="match status" value="1"/>
</dbReference>